<evidence type="ECO:0000256" key="5">
    <source>
        <dbReference type="ARBA" id="ARBA00023054"/>
    </source>
</evidence>
<evidence type="ECO:0000256" key="3">
    <source>
        <dbReference type="ARBA" id="ARBA00007336"/>
    </source>
</evidence>
<dbReference type="Pfam" id="PF05890">
    <property type="entry name" value="Ebp2"/>
    <property type="match status" value="1"/>
</dbReference>
<dbReference type="EMBL" id="KK120942">
    <property type="protein sequence ID" value="KFM79431.1"/>
    <property type="molecule type" value="Genomic_DNA"/>
</dbReference>
<dbReference type="OrthoDB" id="443772at2759"/>
<dbReference type="Proteomes" id="UP000054359">
    <property type="component" value="Unassembled WGS sequence"/>
</dbReference>
<feature type="compositionally biased region" description="Basic residues" evidence="7">
    <location>
        <begin position="167"/>
        <end position="182"/>
    </location>
</feature>
<organism evidence="8 9">
    <name type="scientific">Stegodyphus mimosarum</name>
    <name type="common">African social velvet spider</name>
    <dbReference type="NCBI Taxonomy" id="407821"/>
    <lineage>
        <taxon>Eukaryota</taxon>
        <taxon>Metazoa</taxon>
        <taxon>Ecdysozoa</taxon>
        <taxon>Arthropoda</taxon>
        <taxon>Chelicerata</taxon>
        <taxon>Arachnida</taxon>
        <taxon>Araneae</taxon>
        <taxon>Araneomorphae</taxon>
        <taxon>Entelegynae</taxon>
        <taxon>Eresoidea</taxon>
        <taxon>Eresidae</taxon>
        <taxon>Stegodyphus</taxon>
    </lineage>
</organism>
<name>A0A087UPZ2_STEMI</name>
<feature type="compositionally biased region" description="Basic and acidic residues" evidence="7">
    <location>
        <begin position="102"/>
        <end position="113"/>
    </location>
</feature>
<sequence>MSFCNQAMSAVSKALKRLEKLGIPTKRPTDFLAEMAKSDAHMKKVREKLLSKQLIVERSEKVRAIREQKKQGKKVQQKVLQQKREEKKKMLNALKKTKKGKMGADKLLEEKKFQAKPMKNKRNREFRDSKYGYGGKKKGAKWNTADSSAMYPGKQKEGTKNKFSKDKKQKWFKPRAKKHRRR</sequence>
<comment type="subcellular location">
    <subcellularLocation>
        <location evidence="2">Nucleus</location>
        <location evidence="2">Nucleolus</location>
    </subcellularLocation>
</comment>
<dbReference type="GO" id="GO:0034399">
    <property type="term" value="C:nuclear periphery"/>
    <property type="evidence" value="ECO:0007669"/>
    <property type="project" value="TreeGrafter"/>
</dbReference>
<evidence type="ECO:0000313" key="9">
    <source>
        <dbReference type="Proteomes" id="UP000054359"/>
    </source>
</evidence>
<dbReference type="InterPro" id="IPR008610">
    <property type="entry name" value="Ebp2"/>
</dbReference>
<reference evidence="8 9" key="1">
    <citation type="submission" date="2013-11" db="EMBL/GenBank/DDBJ databases">
        <title>Genome sequencing of Stegodyphus mimosarum.</title>
        <authorList>
            <person name="Bechsgaard J."/>
        </authorList>
    </citation>
    <scope>NUCLEOTIDE SEQUENCE [LARGE SCALE GENOMIC DNA]</scope>
</reference>
<evidence type="ECO:0000256" key="1">
    <source>
        <dbReference type="ARBA" id="ARBA00003387"/>
    </source>
</evidence>
<evidence type="ECO:0000256" key="4">
    <source>
        <dbReference type="ARBA" id="ARBA00022517"/>
    </source>
</evidence>
<dbReference type="GO" id="GO:0005730">
    <property type="term" value="C:nucleolus"/>
    <property type="evidence" value="ECO:0007669"/>
    <property type="project" value="UniProtKB-SubCell"/>
</dbReference>
<dbReference type="PANTHER" id="PTHR13028">
    <property type="entry name" value="RRNA PROCESSING PROTEIN EBNA1-BINDING PROTEIN-RELATED"/>
    <property type="match status" value="1"/>
</dbReference>
<evidence type="ECO:0000313" key="8">
    <source>
        <dbReference type="EMBL" id="KFM79431.1"/>
    </source>
</evidence>
<proteinExistence type="inferred from homology"/>
<comment type="function">
    <text evidence="1">Required for the processing of the 27S pre-rRNA.</text>
</comment>
<accession>A0A087UPZ2</accession>
<evidence type="ECO:0000256" key="6">
    <source>
        <dbReference type="ARBA" id="ARBA00023242"/>
    </source>
</evidence>
<gene>
    <name evidence="8" type="ORF">X975_06808</name>
</gene>
<dbReference type="STRING" id="407821.A0A087UPZ2"/>
<protein>
    <submittedName>
        <fullName evidence="8">Putative rRNA-processing protein EBP2</fullName>
    </submittedName>
</protein>
<keyword evidence="6" id="KW-0539">Nucleus</keyword>
<dbReference type="PANTHER" id="PTHR13028:SF0">
    <property type="entry name" value="RRNA-PROCESSING PROTEIN EBP2-RELATED"/>
    <property type="match status" value="1"/>
</dbReference>
<keyword evidence="4" id="KW-0690">Ribosome biogenesis</keyword>
<dbReference type="GO" id="GO:0006364">
    <property type="term" value="P:rRNA processing"/>
    <property type="evidence" value="ECO:0007669"/>
    <property type="project" value="TreeGrafter"/>
</dbReference>
<evidence type="ECO:0000256" key="2">
    <source>
        <dbReference type="ARBA" id="ARBA00004604"/>
    </source>
</evidence>
<comment type="similarity">
    <text evidence="3">Belongs to the EBP2 family.</text>
</comment>
<feature type="region of interest" description="Disordered" evidence="7">
    <location>
        <begin position="67"/>
        <end position="182"/>
    </location>
</feature>
<feature type="non-terminal residue" evidence="8">
    <location>
        <position position="182"/>
    </location>
</feature>
<dbReference type="AlphaFoldDB" id="A0A087UPZ2"/>
<dbReference type="GO" id="GO:0042273">
    <property type="term" value="P:ribosomal large subunit biogenesis"/>
    <property type="evidence" value="ECO:0007669"/>
    <property type="project" value="TreeGrafter"/>
</dbReference>
<evidence type="ECO:0000256" key="7">
    <source>
        <dbReference type="SAM" id="MobiDB-lite"/>
    </source>
</evidence>
<keyword evidence="5" id="KW-0175">Coiled coil</keyword>
<dbReference type="GO" id="GO:0030687">
    <property type="term" value="C:preribosome, large subunit precursor"/>
    <property type="evidence" value="ECO:0007669"/>
    <property type="project" value="TreeGrafter"/>
</dbReference>
<keyword evidence="9" id="KW-1185">Reference proteome</keyword>
<feature type="compositionally biased region" description="Basic and acidic residues" evidence="7">
    <location>
        <begin position="154"/>
        <end position="166"/>
    </location>
</feature>